<protein>
    <submittedName>
        <fullName evidence="8">Uncharacterized protein</fullName>
    </submittedName>
</protein>
<dbReference type="Pfam" id="PF05806">
    <property type="entry name" value="Noggin"/>
    <property type="match status" value="1"/>
</dbReference>
<dbReference type="InterPro" id="IPR029034">
    <property type="entry name" value="Cystine-knot_cytokine"/>
</dbReference>
<name>A0A9W9YH64_9CNID</name>
<evidence type="ECO:0000313" key="8">
    <source>
        <dbReference type="EMBL" id="KAJ7340511.1"/>
    </source>
</evidence>
<evidence type="ECO:0000256" key="4">
    <source>
        <dbReference type="ARBA" id="ARBA00022525"/>
    </source>
</evidence>
<dbReference type="Proteomes" id="UP001163046">
    <property type="component" value="Unassembled WGS sequence"/>
</dbReference>
<feature type="compositionally biased region" description="Basic and acidic residues" evidence="6">
    <location>
        <begin position="37"/>
        <end position="54"/>
    </location>
</feature>
<evidence type="ECO:0000256" key="5">
    <source>
        <dbReference type="ARBA" id="ARBA00022729"/>
    </source>
</evidence>
<keyword evidence="4" id="KW-0964">Secreted</keyword>
<dbReference type="PANTHER" id="PTHR10494:SF6">
    <property type="entry name" value="NOGGIN"/>
    <property type="match status" value="1"/>
</dbReference>
<dbReference type="Gene3D" id="2.10.90.10">
    <property type="entry name" value="Cystine-knot cytokines"/>
    <property type="match status" value="1"/>
</dbReference>
<evidence type="ECO:0000313" key="9">
    <source>
        <dbReference type="Proteomes" id="UP001163046"/>
    </source>
</evidence>
<keyword evidence="5 7" id="KW-0732">Signal</keyword>
<gene>
    <name evidence="8" type="ORF">OS493_003263</name>
</gene>
<comment type="subcellular location">
    <subcellularLocation>
        <location evidence="1">Secreted</location>
    </subcellularLocation>
</comment>
<reference evidence="8" key="1">
    <citation type="submission" date="2023-01" db="EMBL/GenBank/DDBJ databases">
        <title>Genome assembly of the deep-sea coral Lophelia pertusa.</title>
        <authorList>
            <person name="Herrera S."/>
            <person name="Cordes E."/>
        </authorList>
    </citation>
    <scope>NUCLEOTIDE SEQUENCE</scope>
    <source>
        <strain evidence="8">USNM1676648</strain>
        <tissue evidence="8">Polyp</tissue>
    </source>
</reference>
<comment type="similarity">
    <text evidence="2">Belongs to the noggin family.</text>
</comment>
<evidence type="ECO:0000256" key="1">
    <source>
        <dbReference type="ARBA" id="ARBA00004613"/>
    </source>
</evidence>
<keyword evidence="3" id="KW-0217">Developmental protein</keyword>
<dbReference type="GO" id="GO:0045596">
    <property type="term" value="P:negative regulation of cell differentiation"/>
    <property type="evidence" value="ECO:0007669"/>
    <property type="project" value="InterPro"/>
</dbReference>
<dbReference type="PROSITE" id="PS51257">
    <property type="entry name" value="PROKAR_LIPOPROTEIN"/>
    <property type="match status" value="1"/>
</dbReference>
<accession>A0A9W9YH64</accession>
<dbReference type="SUPFAM" id="SSF57501">
    <property type="entry name" value="Cystine-knot cytokines"/>
    <property type="match status" value="1"/>
</dbReference>
<dbReference type="GO" id="GO:0005615">
    <property type="term" value="C:extracellular space"/>
    <property type="evidence" value="ECO:0007669"/>
    <property type="project" value="TreeGrafter"/>
</dbReference>
<evidence type="ECO:0000256" key="2">
    <source>
        <dbReference type="ARBA" id="ARBA00007480"/>
    </source>
</evidence>
<dbReference type="OrthoDB" id="5950649at2759"/>
<dbReference type="GO" id="GO:0009953">
    <property type="term" value="P:dorsal/ventral pattern formation"/>
    <property type="evidence" value="ECO:0007669"/>
    <property type="project" value="TreeGrafter"/>
</dbReference>
<dbReference type="PANTHER" id="PTHR10494">
    <property type="entry name" value="BONE MORPHOGENETIC PROTEIN INHIBITOR, NOGGIN"/>
    <property type="match status" value="1"/>
</dbReference>
<evidence type="ECO:0000256" key="3">
    <source>
        <dbReference type="ARBA" id="ARBA00022473"/>
    </source>
</evidence>
<dbReference type="AlphaFoldDB" id="A0A9W9YH64"/>
<evidence type="ECO:0000256" key="6">
    <source>
        <dbReference type="SAM" id="MobiDB-lite"/>
    </source>
</evidence>
<feature type="region of interest" description="Disordered" evidence="6">
    <location>
        <begin position="37"/>
        <end position="60"/>
    </location>
</feature>
<keyword evidence="9" id="KW-1185">Reference proteome</keyword>
<organism evidence="8 9">
    <name type="scientific">Desmophyllum pertusum</name>
    <dbReference type="NCBI Taxonomy" id="174260"/>
    <lineage>
        <taxon>Eukaryota</taxon>
        <taxon>Metazoa</taxon>
        <taxon>Cnidaria</taxon>
        <taxon>Anthozoa</taxon>
        <taxon>Hexacorallia</taxon>
        <taxon>Scleractinia</taxon>
        <taxon>Caryophylliina</taxon>
        <taxon>Caryophylliidae</taxon>
        <taxon>Desmophyllum</taxon>
    </lineage>
</organism>
<feature type="signal peptide" evidence="7">
    <location>
        <begin position="1"/>
        <end position="28"/>
    </location>
</feature>
<comment type="caution">
    <text evidence="8">The sequence shown here is derived from an EMBL/GenBank/DDBJ whole genome shotgun (WGS) entry which is preliminary data.</text>
</comment>
<dbReference type="GO" id="GO:0030514">
    <property type="term" value="P:negative regulation of BMP signaling pathway"/>
    <property type="evidence" value="ECO:0007669"/>
    <property type="project" value="InterPro"/>
</dbReference>
<dbReference type="InterPro" id="IPR008717">
    <property type="entry name" value="Noggin"/>
</dbReference>
<proteinExistence type="inferred from homology"/>
<feature type="chain" id="PRO_5040906906" evidence="7">
    <location>
        <begin position="29"/>
        <end position="188"/>
    </location>
</feature>
<evidence type="ECO:0000256" key="7">
    <source>
        <dbReference type="SAM" id="SignalP"/>
    </source>
</evidence>
<dbReference type="EMBL" id="MU827778">
    <property type="protein sequence ID" value="KAJ7340511.1"/>
    <property type="molecule type" value="Genomic_DNA"/>
</dbReference>
<sequence>MRHSRFNSIYTFLVACFLSTVWQTSSEAQPWIHLKPDAADQQPSRDKLKIKIPPEPKSYPSDPIDSDFDVDALKRKLGKDFVPEYIALTKEEFLKKKKSNDTAAREQDFVRKMLVRSMPEEIKSLDFRMPGMKRYLGSKASKKLQLWLWQVSHCSVLQKWKDLGVRYWPRYINAGRCSKRQRARFLQE</sequence>